<name>A0A923N5S5_9BACT</name>
<accession>A0A923N5S5</accession>
<dbReference type="Proteomes" id="UP000603640">
    <property type="component" value="Unassembled WGS sequence"/>
</dbReference>
<dbReference type="RefSeq" id="WP_187065433.1">
    <property type="nucleotide sequence ID" value="NZ_JACRVF010000001.1"/>
</dbReference>
<feature type="region of interest" description="Disordered" evidence="1">
    <location>
        <begin position="122"/>
        <end position="151"/>
    </location>
</feature>
<organism evidence="2 3">
    <name type="scientific">Pontibacter cellulosilyticus</name>
    <dbReference type="NCBI Taxonomy" id="1720253"/>
    <lineage>
        <taxon>Bacteria</taxon>
        <taxon>Pseudomonadati</taxon>
        <taxon>Bacteroidota</taxon>
        <taxon>Cytophagia</taxon>
        <taxon>Cytophagales</taxon>
        <taxon>Hymenobacteraceae</taxon>
        <taxon>Pontibacter</taxon>
    </lineage>
</organism>
<feature type="compositionally biased region" description="Pro residues" evidence="1">
    <location>
        <begin position="129"/>
        <end position="139"/>
    </location>
</feature>
<evidence type="ECO:0000313" key="3">
    <source>
        <dbReference type="Proteomes" id="UP000603640"/>
    </source>
</evidence>
<sequence length="309" mass="34736">MISFFRRLFGYGGSSSYRTVAGAPAAPFANEAEYLRSSNKRLSTLHELYLKYKNTPHGPKLQTVLEQTKKIHSYLVTKKRLHELELFHLQHTDHFINTFSVIIEVYLRHAAPVVVTTSPVPQKAAAPSAPAPQPSPSQPRPKVQRHVSQRPFEEKVEDVLRKIESETIRGINTAHKVTEMVRRVAGQAPTFMPPSPAPAFGKASSLSVPVIAIDTFSRIYYVRELEGEGTVRGEIGYTSTDEEKENFLLHISSRLGIDRSLLTYRGNTILAIPGGPTAYMPVVHWNDCAYVITMHDYRLFPVKTQQRGK</sequence>
<protein>
    <submittedName>
        <fullName evidence="2">Uncharacterized protein</fullName>
    </submittedName>
</protein>
<comment type="caution">
    <text evidence="2">The sequence shown here is derived from an EMBL/GenBank/DDBJ whole genome shotgun (WGS) entry which is preliminary data.</text>
</comment>
<evidence type="ECO:0000313" key="2">
    <source>
        <dbReference type="EMBL" id="MBC5991427.1"/>
    </source>
</evidence>
<dbReference type="AlphaFoldDB" id="A0A923N5S5"/>
<reference evidence="2" key="1">
    <citation type="submission" date="2020-08" db="EMBL/GenBank/DDBJ databases">
        <title>Pontibacter sp. SD6 16S ribosomal RNA gene Genome sequencing and assembly.</title>
        <authorList>
            <person name="Kang M."/>
        </authorList>
    </citation>
    <scope>NUCLEOTIDE SEQUENCE</scope>
    <source>
        <strain evidence="2">SD6</strain>
    </source>
</reference>
<evidence type="ECO:0000256" key="1">
    <source>
        <dbReference type="SAM" id="MobiDB-lite"/>
    </source>
</evidence>
<proteinExistence type="predicted"/>
<keyword evidence="3" id="KW-1185">Reference proteome</keyword>
<dbReference type="EMBL" id="JACRVF010000001">
    <property type="protein sequence ID" value="MBC5991427.1"/>
    <property type="molecule type" value="Genomic_DNA"/>
</dbReference>
<gene>
    <name evidence="2" type="ORF">H8S84_01100</name>
</gene>